<dbReference type="Proteomes" id="UP000027647">
    <property type="component" value="Unassembled WGS sequence"/>
</dbReference>
<comment type="caution">
    <text evidence="1">The sequence shown here is derived from an EMBL/GenBank/DDBJ whole genome shotgun (WGS) entry which is preliminary data.</text>
</comment>
<accession>A0A074MAI5</accession>
<dbReference type="EMBL" id="JMIW01000007">
    <property type="protein sequence ID" value="KEO88848.1"/>
    <property type="molecule type" value="Genomic_DNA"/>
</dbReference>
<organism evidence="1 2">
    <name type="scientific">Erythrobacter longus</name>
    <dbReference type="NCBI Taxonomy" id="1044"/>
    <lineage>
        <taxon>Bacteria</taxon>
        <taxon>Pseudomonadati</taxon>
        <taxon>Pseudomonadota</taxon>
        <taxon>Alphaproteobacteria</taxon>
        <taxon>Sphingomonadales</taxon>
        <taxon>Erythrobacteraceae</taxon>
        <taxon>Erythrobacter/Porphyrobacter group</taxon>
        <taxon>Erythrobacter</taxon>
    </lineage>
</organism>
<sequence length="275" mass="29031">MKQGSIKTAGTGGEHKRASRSLLGFAAAVSLVLPSAGLAVVSLGESDLASKSSAFELFTPASVDPALAARVAEKARERGIRFTPLGANISNNERTVTVAVRLDNDVARAISVRSAIDKAPGTGSQLAGVQANRFNLGTARGYTSFARAQAPAATAPSGRSVIDNSLRDLGMPDLAQFEPAKPTRVDKPSRLQPRIELEDERIAGRSSNTLDAVSAQTVDLGGSFRLSPNLDVTAGVRLSQERDRLDRLDPLTNSVKDSLLDIRMQPRLPAGFFVA</sequence>
<proteinExistence type="predicted"/>
<evidence type="ECO:0000313" key="2">
    <source>
        <dbReference type="Proteomes" id="UP000027647"/>
    </source>
</evidence>
<dbReference type="AlphaFoldDB" id="A0A074MAI5"/>
<gene>
    <name evidence="1" type="ORF">EH31_15550</name>
</gene>
<keyword evidence="2" id="KW-1185">Reference proteome</keyword>
<dbReference type="RefSeq" id="WP_241765947.1">
    <property type="nucleotide sequence ID" value="NZ_JMIW01000007.1"/>
</dbReference>
<protein>
    <submittedName>
        <fullName evidence="1">Uncharacterized protein</fullName>
    </submittedName>
</protein>
<name>A0A074MAI5_ERYLO</name>
<dbReference type="eggNOG" id="ENOG5033MZ9">
    <property type="taxonomic scope" value="Bacteria"/>
</dbReference>
<reference evidence="1 2" key="1">
    <citation type="submission" date="2014-04" db="EMBL/GenBank/DDBJ databases">
        <title>A comprehensive comparison of genomes of Erythrobacter spp. strains.</title>
        <authorList>
            <person name="Zheng Q."/>
        </authorList>
    </citation>
    <scope>NUCLEOTIDE SEQUENCE [LARGE SCALE GENOMIC DNA]</scope>
    <source>
        <strain evidence="1 2">DSM 6997</strain>
    </source>
</reference>
<dbReference type="STRING" id="1044.EH31_15550"/>
<evidence type="ECO:0000313" key="1">
    <source>
        <dbReference type="EMBL" id="KEO88848.1"/>
    </source>
</evidence>